<organism evidence="2 3">
    <name type="scientific">Chamaesiphon minutus (strain ATCC 27169 / PCC 6605)</name>
    <dbReference type="NCBI Taxonomy" id="1173020"/>
    <lineage>
        <taxon>Bacteria</taxon>
        <taxon>Bacillati</taxon>
        <taxon>Cyanobacteriota</taxon>
        <taxon>Cyanophyceae</taxon>
        <taxon>Gomontiellales</taxon>
        <taxon>Chamaesiphonaceae</taxon>
        <taxon>Chamaesiphon</taxon>
    </lineage>
</organism>
<proteinExistence type="predicted"/>
<dbReference type="AlphaFoldDB" id="K9UCQ9"/>
<protein>
    <recommendedName>
        <fullName evidence="4">Sporulation related protein</fullName>
    </recommendedName>
</protein>
<dbReference type="HOGENOM" id="CLU_175367_0_0_3"/>
<evidence type="ECO:0000313" key="2">
    <source>
        <dbReference type="EMBL" id="AFY92221.1"/>
    </source>
</evidence>
<dbReference type="RefSeq" id="WP_015158413.1">
    <property type="nucleotide sequence ID" value="NC_019697.1"/>
</dbReference>
<sequence length="123" mass="14582">MKKIIPIVLICTSFLVTVPSRANAFDPQQVSRSSPRATNLLIAQFRRHNRQYHVYYRSSRDSRWTWNWTFGGIYANHQDAERAARRWENRGYKTSIRVRGGETNRRGDWNRGDWNRGGWGRGR</sequence>
<feature type="chain" id="PRO_5003936277" description="Sporulation related protein" evidence="1">
    <location>
        <begin position="25"/>
        <end position="123"/>
    </location>
</feature>
<gene>
    <name evidence="2" type="ORF">Cha6605_0970</name>
</gene>
<feature type="signal peptide" evidence="1">
    <location>
        <begin position="1"/>
        <end position="24"/>
    </location>
</feature>
<evidence type="ECO:0008006" key="4">
    <source>
        <dbReference type="Google" id="ProtNLM"/>
    </source>
</evidence>
<reference evidence="2 3" key="1">
    <citation type="submission" date="2012-05" db="EMBL/GenBank/DDBJ databases">
        <title>Finished chromosome of genome of Chamaesiphon sp. PCC 6605.</title>
        <authorList>
            <consortium name="US DOE Joint Genome Institute"/>
            <person name="Gugger M."/>
            <person name="Coursin T."/>
            <person name="Rippka R."/>
            <person name="Tandeau De Marsac N."/>
            <person name="Huntemann M."/>
            <person name="Wei C.-L."/>
            <person name="Han J."/>
            <person name="Detter J.C."/>
            <person name="Han C."/>
            <person name="Tapia R."/>
            <person name="Chen A."/>
            <person name="Kyrpides N."/>
            <person name="Mavromatis K."/>
            <person name="Markowitz V."/>
            <person name="Szeto E."/>
            <person name="Ivanova N."/>
            <person name="Pagani I."/>
            <person name="Pati A."/>
            <person name="Goodwin L."/>
            <person name="Nordberg H.P."/>
            <person name="Cantor M.N."/>
            <person name="Hua S.X."/>
            <person name="Woyke T."/>
            <person name="Kerfeld C.A."/>
        </authorList>
    </citation>
    <scope>NUCLEOTIDE SEQUENCE [LARGE SCALE GENOMIC DNA]</scope>
    <source>
        <strain evidence="3">ATCC 27169 / PCC 6605</strain>
    </source>
</reference>
<dbReference type="Proteomes" id="UP000010366">
    <property type="component" value="Chromosome"/>
</dbReference>
<evidence type="ECO:0000313" key="3">
    <source>
        <dbReference type="Proteomes" id="UP000010366"/>
    </source>
</evidence>
<dbReference type="OrthoDB" id="515303at2"/>
<dbReference type="EMBL" id="CP003600">
    <property type="protein sequence ID" value="AFY92221.1"/>
    <property type="molecule type" value="Genomic_DNA"/>
</dbReference>
<name>K9UCQ9_CHAP6</name>
<dbReference type="KEGG" id="cmp:Cha6605_0970"/>
<keyword evidence="3" id="KW-1185">Reference proteome</keyword>
<accession>K9UCQ9</accession>
<keyword evidence="1" id="KW-0732">Signal</keyword>
<evidence type="ECO:0000256" key="1">
    <source>
        <dbReference type="SAM" id="SignalP"/>
    </source>
</evidence>